<feature type="transmembrane region" description="Helical" evidence="2">
    <location>
        <begin position="12"/>
        <end position="33"/>
    </location>
</feature>
<comment type="caution">
    <text evidence="3">The sequence shown here is derived from an EMBL/GenBank/DDBJ whole genome shotgun (WGS) entry which is preliminary data.</text>
</comment>
<dbReference type="Proteomes" id="UP001500967">
    <property type="component" value="Unassembled WGS sequence"/>
</dbReference>
<organism evidence="3 4">
    <name type="scientific">Cryptosporangium japonicum</name>
    <dbReference type="NCBI Taxonomy" id="80872"/>
    <lineage>
        <taxon>Bacteria</taxon>
        <taxon>Bacillati</taxon>
        <taxon>Actinomycetota</taxon>
        <taxon>Actinomycetes</taxon>
        <taxon>Cryptosporangiales</taxon>
        <taxon>Cryptosporangiaceae</taxon>
        <taxon>Cryptosporangium</taxon>
    </lineage>
</organism>
<keyword evidence="2" id="KW-1133">Transmembrane helix</keyword>
<keyword evidence="2" id="KW-0812">Transmembrane</keyword>
<gene>
    <name evidence="3" type="ORF">GCM10009539_04970</name>
</gene>
<proteinExistence type="predicted"/>
<evidence type="ECO:0000313" key="4">
    <source>
        <dbReference type="Proteomes" id="UP001500967"/>
    </source>
</evidence>
<feature type="compositionally biased region" description="Basic and acidic residues" evidence="1">
    <location>
        <begin position="42"/>
        <end position="58"/>
    </location>
</feature>
<reference evidence="4" key="1">
    <citation type="journal article" date="2019" name="Int. J. Syst. Evol. Microbiol.">
        <title>The Global Catalogue of Microorganisms (GCM) 10K type strain sequencing project: providing services to taxonomists for standard genome sequencing and annotation.</title>
        <authorList>
            <consortium name="The Broad Institute Genomics Platform"/>
            <consortium name="The Broad Institute Genome Sequencing Center for Infectious Disease"/>
            <person name="Wu L."/>
            <person name="Ma J."/>
        </authorList>
    </citation>
    <scope>NUCLEOTIDE SEQUENCE [LARGE SCALE GENOMIC DNA]</scope>
    <source>
        <strain evidence="4">JCM 10425</strain>
    </source>
</reference>
<dbReference type="EMBL" id="BAAAGX010000003">
    <property type="protein sequence ID" value="GAA0222771.1"/>
    <property type="molecule type" value="Genomic_DNA"/>
</dbReference>
<dbReference type="RefSeq" id="WP_344647059.1">
    <property type="nucleotide sequence ID" value="NZ_BAAAGX010000003.1"/>
</dbReference>
<name>A0ABP3D433_9ACTN</name>
<keyword evidence="2" id="KW-0472">Membrane</keyword>
<sequence>MKSLAAKTQLIRAGIIVATFGLLGGVLAGIRWWNLRPTRPLSAEERRKRQDRSTRRSTDPMAGPAC</sequence>
<evidence type="ECO:0000256" key="1">
    <source>
        <dbReference type="SAM" id="MobiDB-lite"/>
    </source>
</evidence>
<accession>A0ABP3D433</accession>
<protein>
    <submittedName>
        <fullName evidence="3">Uncharacterized protein</fullName>
    </submittedName>
</protein>
<evidence type="ECO:0000313" key="3">
    <source>
        <dbReference type="EMBL" id="GAA0222771.1"/>
    </source>
</evidence>
<keyword evidence="4" id="KW-1185">Reference proteome</keyword>
<feature type="region of interest" description="Disordered" evidence="1">
    <location>
        <begin position="41"/>
        <end position="66"/>
    </location>
</feature>
<evidence type="ECO:0000256" key="2">
    <source>
        <dbReference type="SAM" id="Phobius"/>
    </source>
</evidence>